<evidence type="ECO:0000313" key="10">
    <source>
        <dbReference type="EMBL" id="SMC26395.1"/>
    </source>
</evidence>
<dbReference type="InterPro" id="IPR051470">
    <property type="entry name" value="Thiol:disulfide_interchange"/>
</dbReference>
<evidence type="ECO:0000256" key="5">
    <source>
        <dbReference type="ARBA" id="ARBA00023157"/>
    </source>
</evidence>
<dbReference type="PANTHER" id="PTHR35272:SF3">
    <property type="entry name" value="THIOL:DISULFIDE INTERCHANGE PROTEIN DSBC"/>
    <property type="match status" value="1"/>
</dbReference>
<dbReference type="InterPro" id="IPR033954">
    <property type="entry name" value="DiS-bond_Isoase_DsbC/G"/>
</dbReference>
<evidence type="ECO:0000313" key="11">
    <source>
        <dbReference type="Proteomes" id="UP000192761"/>
    </source>
</evidence>
<feature type="signal peptide" evidence="7">
    <location>
        <begin position="1"/>
        <end position="23"/>
    </location>
</feature>
<dbReference type="Proteomes" id="UP000192761">
    <property type="component" value="Unassembled WGS sequence"/>
</dbReference>
<dbReference type="Pfam" id="PF10411">
    <property type="entry name" value="DsbC_N"/>
    <property type="match status" value="1"/>
</dbReference>
<dbReference type="SUPFAM" id="SSF52833">
    <property type="entry name" value="Thioredoxin-like"/>
    <property type="match status" value="1"/>
</dbReference>
<evidence type="ECO:0000259" key="8">
    <source>
        <dbReference type="Pfam" id="PF10411"/>
    </source>
</evidence>
<dbReference type="Gene3D" id="3.10.450.70">
    <property type="entry name" value="Disulphide bond isomerase, DsbC/G, N-terminal"/>
    <property type="match status" value="1"/>
</dbReference>
<evidence type="ECO:0000256" key="4">
    <source>
        <dbReference type="ARBA" id="ARBA00022764"/>
    </source>
</evidence>
<comment type="function">
    <text evidence="7">Required for disulfide bond formation in some periplasmic proteins. Acts by transferring its disulfide bond to other proteins and is reduced in the process.</text>
</comment>
<dbReference type="AlphaFoldDB" id="A0A1W1XRB9"/>
<keyword evidence="4 7" id="KW-0574">Periplasm</keyword>
<comment type="subcellular location">
    <subcellularLocation>
        <location evidence="1 7">Periplasm</location>
    </subcellularLocation>
</comment>
<protein>
    <recommendedName>
        <fullName evidence="7">Thiol:disulfide interchange protein</fullName>
    </recommendedName>
</protein>
<evidence type="ECO:0000256" key="6">
    <source>
        <dbReference type="ARBA" id="ARBA00023284"/>
    </source>
</evidence>
<dbReference type="InterPro" id="IPR009094">
    <property type="entry name" value="DiS-bond_isomerase_DsbC/G_N_sf"/>
</dbReference>
<feature type="domain" description="Thioredoxin-like fold" evidence="9">
    <location>
        <begin position="115"/>
        <end position="240"/>
    </location>
</feature>
<dbReference type="CDD" id="cd03020">
    <property type="entry name" value="DsbA_DsbC_DsbG"/>
    <property type="match status" value="1"/>
</dbReference>
<comment type="similarity">
    <text evidence="2 7">Belongs to the thioredoxin family. DsbC subfamily.</text>
</comment>
<keyword evidence="5" id="KW-1015">Disulfide bond</keyword>
<accession>A0A1W1XRB9</accession>
<dbReference type="InterPro" id="IPR012336">
    <property type="entry name" value="Thioredoxin-like_fold"/>
</dbReference>
<dbReference type="SUPFAM" id="SSF54423">
    <property type="entry name" value="DsbC/DsbG N-terminal domain-like"/>
    <property type="match status" value="1"/>
</dbReference>
<proteinExistence type="inferred from homology"/>
<dbReference type="RefSeq" id="WP_245804336.1">
    <property type="nucleotide sequence ID" value="NZ_FWXD01000013.1"/>
</dbReference>
<dbReference type="PROSITE" id="PS51257">
    <property type="entry name" value="PROKAR_LIPOPROTEIN"/>
    <property type="match status" value="1"/>
</dbReference>
<reference evidence="10 11" key="1">
    <citation type="submission" date="2017-04" db="EMBL/GenBank/DDBJ databases">
        <authorList>
            <person name="Afonso C.L."/>
            <person name="Miller P.J."/>
            <person name="Scott M.A."/>
            <person name="Spackman E."/>
            <person name="Goraichik I."/>
            <person name="Dimitrov K.M."/>
            <person name="Suarez D.L."/>
            <person name="Swayne D.E."/>
        </authorList>
    </citation>
    <scope>NUCLEOTIDE SEQUENCE [LARGE SCALE GENOMIC DNA]</scope>
    <source>
        <strain evidence="10 11">DSM 23236</strain>
    </source>
</reference>
<dbReference type="Gene3D" id="3.40.30.10">
    <property type="entry name" value="Glutaredoxin"/>
    <property type="match status" value="1"/>
</dbReference>
<gene>
    <name evidence="10" type="ORF">SAMN02745857_02474</name>
</gene>
<sequence>MKKLTRLLAAAGLVALTACSVNAADTVPKDLKAKLQKQLPDQEITSVGVSPVKGLYEVVLGKNNVVYADESGAYVFVGDLIQLSSKQSLTEARKTELMKTDFAKLPFDRAIKEVRGDGSRKLAVFSDPDCPFCHKLEKESLNGVTNVTIYTFLFPLPMHQDAERKSVAMWCASGTGPAAWRAWMDNNKLPEPAKTDCANPVKDNLALGEQLGISGTPALIFTNGKIVPGAIPKAKLEELLAAAAK</sequence>
<dbReference type="STRING" id="1121001.SAMN02745857_02474"/>
<keyword evidence="11" id="KW-1185">Reference proteome</keyword>
<dbReference type="InterPro" id="IPR036249">
    <property type="entry name" value="Thioredoxin-like_sf"/>
</dbReference>
<dbReference type="PANTHER" id="PTHR35272">
    <property type="entry name" value="THIOL:DISULFIDE INTERCHANGE PROTEIN DSBC-RELATED"/>
    <property type="match status" value="1"/>
</dbReference>
<dbReference type="GO" id="GO:0042597">
    <property type="term" value="C:periplasmic space"/>
    <property type="evidence" value="ECO:0007669"/>
    <property type="project" value="UniProtKB-SubCell"/>
</dbReference>
<organism evidence="10 11">
    <name type="scientific">Andreprevotia lacus DSM 23236</name>
    <dbReference type="NCBI Taxonomy" id="1121001"/>
    <lineage>
        <taxon>Bacteria</taxon>
        <taxon>Pseudomonadati</taxon>
        <taxon>Pseudomonadota</taxon>
        <taxon>Betaproteobacteria</taxon>
        <taxon>Neisseriales</taxon>
        <taxon>Chitinibacteraceae</taxon>
        <taxon>Andreprevotia</taxon>
    </lineage>
</organism>
<evidence type="ECO:0000256" key="2">
    <source>
        <dbReference type="ARBA" id="ARBA00009813"/>
    </source>
</evidence>
<keyword evidence="3 7" id="KW-0732">Signal</keyword>
<keyword evidence="6 7" id="KW-0676">Redox-active center</keyword>
<evidence type="ECO:0000256" key="1">
    <source>
        <dbReference type="ARBA" id="ARBA00004418"/>
    </source>
</evidence>
<dbReference type="EMBL" id="FWXD01000013">
    <property type="protein sequence ID" value="SMC26395.1"/>
    <property type="molecule type" value="Genomic_DNA"/>
</dbReference>
<dbReference type="InterPro" id="IPR018950">
    <property type="entry name" value="DiS-bond_isomerase_DsbC/G_N"/>
</dbReference>
<feature type="domain" description="Disulphide bond isomerase DsbC/G N-terminal" evidence="8">
    <location>
        <begin position="23"/>
        <end position="91"/>
    </location>
</feature>
<dbReference type="Pfam" id="PF13098">
    <property type="entry name" value="Thioredoxin_2"/>
    <property type="match status" value="1"/>
</dbReference>
<name>A0A1W1XRB9_9NEIS</name>
<evidence type="ECO:0000256" key="3">
    <source>
        <dbReference type="ARBA" id="ARBA00022729"/>
    </source>
</evidence>
<feature type="chain" id="PRO_5011822692" description="Thiol:disulfide interchange protein" evidence="7">
    <location>
        <begin position="24"/>
        <end position="245"/>
    </location>
</feature>
<evidence type="ECO:0000256" key="7">
    <source>
        <dbReference type="RuleBase" id="RU364038"/>
    </source>
</evidence>
<evidence type="ECO:0000259" key="9">
    <source>
        <dbReference type="Pfam" id="PF13098"/>
    </source>
</evidence>